<keyword evidence="4" id="KW-1185">Reference proteome</keyword>
<reference evidence="3 4" key="1">
    <citation type="submission" date="2020-08" db="EMBL/GenBank/DDBJ databases">
        <title>A Genomic Blueprint of the Chicken Gut Microbiome.</title>
        <authorList>
            <person name="Gilroy R."/>
            <person name="Ravi A."/>
            <person name="Getino M."/>
            <person name="Pursley I."/>
            <person name="Horton D.L."/>
            <person name="Alikhan N.-F."/>
            <person name="Baker D."/>
            <person name="Gharbi K."/>
            <person name="Hall N."/>
            <person name="Watson M."/>
            <person name="Adriaenssens E.M."/>
            <person name="Foster-Nyarko E."/>
            <person name="Jarju S."/>
            <person name="Secka A."/>
            <person name="Antonio M."/>
            <person name="Oren A."/>
            <person name="Chaudhuri R."/>
            <person name="La Ragione R.M."/>
            <person name="Hildebrand F."/>
            <person name="Pallen M.J."/>
        </authorList>
    </citation>
    <scope>NUCLEOTIDE SEQUENCE [LARGE SCALE GENOMIC DNA]</scope>
    <source>
        <strain evidence="3 4">Sa3CUA2</strain>
    </source>
</reference>
<dbReference type="Proteomes" id="UP000604241">
    <property type="component" value="Unassembled WGS sequence"/>
</dbReference>
<evidence type="ECO:0000313" key="4">
    <source>
        <dbReference type="Proteomes" id="UP000604241"/>
    </source>
</evidence>
<evidence type="ECO:0000256" key="2">
    <source>
        <dbReference type="ARBA" id="ARBA00049106"/>
    </source>
</evidence>
<sequence>MPLTGEYAPSPSDWARKQAELYESSGGTQGTTLNGRPVIVLTTLGAKTGKLRKTPLMRVEHDGEYAVVASKGGAPEHPTWFHNITAHPRVELQDGAVKKDYDAHLATGDERAVWWQRAVATWPAYDEYQAKTDREIPVFVLAPAED</sequence>
<dbReference type="RefSeq" id="WP_191784954.1">
    <property type="nucleotide sequence ID" value="NZ_JACSQV010000028.1"/>
</dbReference>
<evidence type="ECO:0000313" key="3">
    <source>
        <dbReference type="EMBL" id="MBD7920310.1"/>
    </source>
</evidence>
<dbReference type="EMBL" id="JACSQV010000028">
    <property type="protein sequence ID" value="MBD7920310.1"/>
    <property type="molecule type" value="Genomic_DNA"/>
</dbReference>
<dbReference type="PANTHER" id="PTHR39428">
    <property type="entry name" value="F420H(2)-DEPENDENT QUINONE REDUCTASE RV1261C"/>
    <property type="match status" value="1"/>
</dbReference>
<comment type="caution">
    <text evidence="3">The sequence shown here is derived from an EMBL/GenBank/DDBJ whole genome shotgun (WGS) entry which is preliminary data.</text>
</comment>
<comment type="similarity">
    <text evidence="1">Belongs to the F420H(2)-dependent quinone reductase family.</text>
</comment>
<name>A0ABR8QIP6_9CELL</name>
<dbReference type="Gene3D" id="2.30.110.10">
    <property type="entry name" value="Electron Transport, Fmn-binding Protein, Chain A"/>
    <property type="match status" value="1"/>
</dbReference>
<protein>
    <submittedName>
        <fullName evidence="3">Nitroreductase family deazaflavin-dependent oxidoreductase</fullName>
    </submittedName>
</protein>
<accession>A0ABR8QIP6</accession>
<gene>
    <name evidence="3" type="ORF">H9657_18725</name>
</gene>
<organism evidence="3 4">
    <name type="scientific">Cellulomonas avistercoris</name>
    <dbReference type="NCBI Taxonomy" id="2762242"/>
    <lineage>
        <taxon>Bacteria</taxon>
        <taxon>Bacillati</taxon>
        <taxon>Actinomycetota</taxon>
        <taxon>Actinomycetes</taxon>
        <taxon>Micrococcales</taxon>
        <taxon>Cellulomonadaceae</taxon>
        <taxon>Cellulomonas</taxon>
    </lineage>
</organism>
<dbReference type="PANTHER" id="PTHR39428:SF3">
    <property type="entry name" value="DEAZAFLAVIN-DEPENDENT NITROREDUCTASE"/>
    <property type="match status" value="1"/>
</dbReference>
<proteinExistence type="inferred from homology"/>
<dbReference type="Pfam" id="PF04075">
    <property type="entry name" value="F420H2_quin_red"/>
    <property type="match status" value="1"/>
</dbReference>
<comment type="catalytic activity">
    <reaction evidence="2">
        <text>oxidized coenzyme F420-(gamma-L-Glu)(n) + a quinol + H(+) = reduced coenzyme F420-(gamma-L-Glu)(n) + a quinone</text>
        <dbReference type="Rhea" id="RHEA:39663"/>
        <dbReference type="Rhea" id="RHEA-COMP:12939"/>
        <dbReference type="Rhea" id="RHEA-COMP:14378"/>
        <dbReference type="ChEBI" id="CHEBI:15378"/>
        <dbReference type="ChEBI" id="CHEBI:24646"/>
        <dbReference type="ChEBI" id="CHEBI:132124"/>
        <dbReference type="ChEBI" id="CHEBI:133980"/>
        <dbReference type="ChEBI" id="CHEBI:139511"/>
    </reaction>
</comment>
<evidence type="ECO:0000256" key="1">
    <source>
        <dbReference type="ARBA" id="ARBA00008710"/>
    </source>
</evidence>
<dbReference type="InterPro" id="IPR012349">
    <property type="entry name" value="Split_barrel_FMN-bd"/>
</dbReference>
<dbReference type="InterPro" id="IPR004378">
    <property type="entry name" value="F420H2_quin_Rdtase"/>
</dbReference>
<dbReference type="NCBIfam" id="TIGR00026">
    <property type="entry name" value="hi_GC_TIGR00026"/>
    <property type="match status" value="1"/>
</dbReference>